<reference evidence="2" key="1">
    <citation type="journal article" date="2020" name="Nature">
        <title>Giant virus diversity and host interactions through global metagenomics.</title>
        <authorList>
            <person name="Schulz F."/>
            <person name="Roux S."/>
            <person name="Paez-Espino D."/>
            <person name="Jungbluth S."/>
            <person name="Walsh D.A."/>
            <person name="Denef V.J."/>
            <person name="McMahon K.D."/>
            <person name="Konstantinidis K.T."/>
            <person name="Eloe-Fadrosh E.A."/>
            <person name="Kyrpides N.C."/>
            <person name="Woyke T."/>
        </authorList>
    </citation>
    <scope>NUCLEOTIDE SEQUENCE</scope>
    <source>
        <strain evidence="2">GVMAG-M-3300025860-25</strain>
    </source>
</reference>
<protein>
    <recommendedName>
        <fullName evidence="1">Phosphodiester glycosidase domain-containing protein</fullName>
    </recommendedName>
</protein>
<dbReference type="PANTHER" id="PTHR40446">
    <property type="entry name" value="N-ACETYLGLUCOSAMINE-1-PHOSPHODIESTER ALPHA-N-ACETYLGLUCOSAMINIDASE"/>
    <property type="match status" value="1"/>
</dbReference>
<sequence>MTGVFERAGAHLVVIPLQVHSSRMVISKMSAAIGNGHIGEGANLQEFLEKQKDTEVIINGGYFYFEKVKETYGIELPMGKNVGDGFGICKISDNSYADTSSCSDRMGGWVVQRCKGEPFELIPNISGTKHPNCEEYKYILSCSPLLMMEGKRVTNPVTPLEIKEKKGPPGHLGHLTQPNQRSLIGQRLDGSLVFISTQNGIIFEDMQELVEKSGCQTAMALDGGGSTFLWEKGQPKVQGDKTRVVGNSIVVFAETF</sequence>
<name>A0A6C0JBJ7_9ZZZZ</name>
<accession>A0A6C0JBJ7</accession>
<feature type="domain" description="Phosphodiester glycosidase" evidence="1">
    <location>
        <begin position="54"/>
        <end position="252"/>
    </location>
</feature>
<evidence type="ECO:0000259" key="1">
    <source>
        <dbReference type="Pfam" id="PF09992"/>
    </source>
</evidence>
<proteinExistence type="predicted"/>
<dbReference type="InterPro" id="IPR018711">
    <property type="entry name" value="NAGPA"/>
</dbReference>
<dbReference type="PANTHER" id="PTHR40446:SF2">
    <property type="entry name" value="N-ACETYLGLUCOSAMINE-1-PHOSPHODIESTER ALPHA-N-ACETYLGLUCOSAMINIDASE"/>
    <property type="match status" value="1"/>
</dbReference>
<dbReference type="EMBL" id="MN740337">
    <property type="protein sequence ID" value="QHU01308.1"/>
    <property type="molecule type" value="Genomic_DNA"/>
</dbReference>
<evidence type="ECO:0000313" key="2">
    <source>
        <dbReference type="EMBL" id="QHU01308.1"/>
    </source>
</evidence>
<organism evidence="2">
    <name type="scientific">viral metagenome</name>
    <dbReference type="NCBI Taxonomy" id="1070528"/>
    <lineage>
        <taxon>unclassified sequences</taxon>
        <taxon>metagenomes</taxon>
        <taxon>organismal metagenomes</taxon>
    </lineage>
</organism>
<dbReference type="AlphaFoldDB" id="A0A6C0JBJ7"/>
<dbReference type="Pfam" id="PF09992">
    <property type="entry name" value="NAGPA"/>
    <property type="match status" value="1"/>
</dbReference>